<organism evidence="1 2">
    <name type="scientific">Cichorium intybus</name>
    <name type="common">Chicory</name>
    <dbReference type="NCBI Taxonomy" id="13427"/>
    <lineage>
        <taxon>Eukaryota</taxon>
        <taxon>Viridiplantae</taxon>
        <taxon>Streptophyta</taxon>
        <taxon>Embryophyta</taxon>
        <taxon>Tracheophyta</taxon>
        <taxon>Spermatophyta</taxon>
        <taxon>Magnoliopsida</taxon>
        <taxon>eudicotyledons</taxon>
        <taxon>Gunneridae</taxon>
        <taxon>Pentapetalae</taxon>
        <taxon>asterids</taxon>
        <taxon>campanulids</taxon>
        <taxon>Asterales</taxon>
        <taxon>Asteraceae</taxon>
        <taxon>Cichorioideae</taxon>
        <taxon>Cichorieae</taxon>
        <taxon>Cichoriinae</taxon>
        <taxon>Cichorium</taxon>
    </lineage>
</organism>
<dbReference type="Proteomes" id="UP001055811">
    <property type="component" value="Linkage Group LG09"/>
</dbReference>
<proteinExistence type="predicted"/>
<reference evidence="2" key="1">
    <citation type="journal article" date="2022" name="Mol. Ecol. Resour.">
        <title>The genomes of chicory, endive, great burdock and yacon provide insights into Asteraceae palaeo-polyploidization history and plant inulin production.</title>
        <authorList>
            <person name="Fan W."/>
            <person name="Wang S."/>
            <person name="Wang H."/>
            <person name="Wang A."/>
            <person name="Jiang F."/>
            <person name="Liu H."/>
            <person name="Zhao H."/>
            <person name="Xu D."/>
            <person name="Zhang Y."/>
        </authorList>
    </citation>
    <scope>NUCLEOTIDE SEQUENCE [LARGE SCALE GENOMIC DNA]</scope>
    <source>
        <strain evidence="2">cv. Punajuju</strain>
    </source>
</reference>
<sequence length="302" mass="34051">MGYGRKIDLEPGRCRRTDGKITASSSSSSSHHPFSFSFFFYWQRDSSSLFLQESTQIHLLSSRKEGLSMAREKIKIRKIDNITARQVTFSKRRRGLLKKAEELAVLCDADVALVIFSATGKLFEYASSSMQELLGKYKLHSTNNVNKVDEPSLDLQLVESQESRMSQEVLEKDRELSQLRGEDLQGLTLEELQRLESLLEGGLNRVLQTKDERIANEIASLQQKGLQLMEENKLLKQQMMTLTTLGKRPRTTAAELDNIVINPEDQGQSSDSVATNVYSCNSGPPPEDDWSDTSLKLALPFN</sequence>
<accession>A0ACB8YYR8</accession>
<evidence type="ECO:0000313" key="2">
    <source>
        <dbReference type="Proteomes" id="UP001055811"/>
    </source>
</evidence>
<dbReference type="EMBL" id="CM042017">
    <property type="protein sequence ID" value="KAI3689170.1"/>
    <property type="molecule type" value="Genomic_DNA"/>
</dbReference>
<keyword evidence="2" id="KW-1185">Reference proteome</keyword>
<gene>
    <name evidence="1" type="ORF">L2E82_47120</name>
</gene>
<comment type="caution">
    <text evidence="1">The sequence shown here is derived from an EMBL/GenBank/DDBJ whole genome shotgun (WGS) entry which is preliminary data.</text>
</comment>
<protein>
    <submittedName>
        <fullName evidence="1">Uncharacterized protein</fullName>
    </submittedName>
</protein>
<reference evidence="1 2" key="2">
    <citation type="journal article" date="2022" name="Mol. Ecol. Resour.">
        <title>The genomes of chicory, endive, great burdock and yacon provide insights into Asteraceae paleo-polyploidization history and plant inulin production.</title>
        <authorList>
            <person name="Fan W."/>
            <person name="Wang S."/>
            <person name="Wang H."/>
            <person name="Wang A."/>
            <person name="Jiang F."/>
            <person name="Liu H."/>
            <person name="Zhao H."/>
            <person name="Xu D."/>
            <person name="Zhang Y."/>
        </authorList>
    </citation>
    <scope>NUCLEOTIDE SEQUENCE [LARGE SCALE GENOMIC DNA]</scope>
    <source>
        <strain evidence="2">cv. Punajuju</strain>
        <tissue evidence="1">Leaves</tissue>
    </source>
</reference>
<name>A0ACB8YYR8_CICIN</name>
<evidence type="ECO:0000313" key="1">
    <source>
        <dbReference type="EMBL" id="KAI3689170.1"/>
    </source>
</evidence>